<keyword evidence="2" id="KW-1185">Reference proteome</keyword>
<comment type="caution">
    <text evidence="1">The sequence shown here is derived from an EMBL/GenBank/DDBJ whole genome shotgun (WGS) entry which is preliminary data.</text>
</comment>
<organism evidence="1 2">
    <name type="scientific">Holothuria leucospilota</name>
    <name type="common">Black long sea cucumber</name>
    <name type="synonym">Mertensiothuria leucospilota</name>
    <dbReference type="NCBI Taxonomy" id="206669"/>
    <lineage>
        <taxon>Eukaryota</taxon>
        <taxon>Metazoa</taxon>
        <taxon>Echinodermata</taxon>
        <taxon>Eleutherozoa</taxon>
        <taxon>Echinozoa</taxon>
        <taxon>Holothuroidea</taxon>
        <taxon>Aspidochirotacea</taxon>
        <taxon>Aspidochirotida</taxon>
        <taxon>Holothuriidae</taxon>
        <taxon>Holothuria</taxon>
    </lineage>
</organism>
<protein>
    <submittedName>
        <fullName evidence="1">Uncharacterized protein</fullName>
    </submittedName>
</protein>
<dbReference type="OrthoDB" id="6153050at2759"/>
<evidence type="ECO:0000313" key="2">
    <source>
        <dbReference type="Proteomes" id="UP001152320"/>
    </source>
</evidence>
<dbReference type="AlphaFoldDB" id="A0A9Q1BV61"/>
<gene>
    <name evidence="1" type="ORF">HOLleu_23384</name>
</gene>
<accession>A0A9Q1BV61</accession>
<dbReference type="Proteomes" id="UP001152320">
    <property type="component" value="Chromosome 11"/>
</dbReference>
<name>A0A9Q1BV61_HOLLE</name>
<evidence type="ECO:0000313" key="1">
    <source>
        <dbReference type="EMBL" id="KAJ8033219.1"/>
    </source>
</evidence>
<sequence>MHNISKISKHLPKASVIKLIHGLVFSYLDYCNSLLCGLPNKQIQRLQKFCW</sequence>
<proteinExistence type="predicted"/>
<reference evidence="1" key="1">
    <citation type="submission" date="2021-10" db="EMBL/GenBank/DDBJ databases">
        <title>Tropical sea cucumber genome reveals ecological adaptation and Cuvierian tubules defense mechanism.</title>
        <authorList>
            <person name="Chen T."/>
        </authorList>
    </citation>
    <scope>NUCLEOTIDE SEQUENCE</scope>
    <source>
        <strain evidence="1">Nanhai2018</strain>
        <tissue evidence="1">Muscle</tissue>
    </source>
</reference>
<dbReference type="EMBL" id="JAIZAY010000011">
    <property type="protein sequence ID" value="KAJ8033219.1"/>
    <property type="molecule type" value="Genomic_DNA"/>
</dbReference>